<feature type="binding site" evidence="7">
    <location>
        <position position="184"/>
    </location>
    <ligand>
        <name>S-adenosyl-L-methionine</name>
        <dbReference type="ChEBI" id="CHEBI:59789"/>
    </ligand>
</feature>
<name>A0AAJ2Z005_WEICO</name>
<evidence type="ECO:0000256" key="5">
    <source>
        <dbReference type="ARBA" id="ARBA00022691"/>
    </source>
</evidence>
<accession>A0AAJ2Z005</accession>
<comment type="similarity">
    <text evidence="1 8">Belongs to the N(4)/N(6)-methyltransferase family.</text>
</comment>
<evidence type="ECO:0000256" key="3">
    <source>
        <dbReference type="ARBA" id="ARBA00022603"/>
    </source>
</evidence>
<dbReference type="GO" id="GO:0009307">
    <property type="term" value="P:DNA restriction-modification system"/>
    <property type="evidence" value="ECO:0007669"/>
    <property type="project" value="InterPro"/>
</dbReference>
<dbReference type="GO" id="GO:0006298">
    <property type="term" value="P:mismatch repair"/>
    <property type="evidence" value="ECO:0007669"/>
    <property type="project" value="TreeGrafter"/>
</dbReference>
<gene>
    <name evidence="9" type="ORF">GTU77_07620</name>
</gene>
<evidence type="ECO:0000256" key="1">
    <source>
        <dbReference type="ARBA" id="ARBA00006594"/>
    </source>
</evidence>
<dbReference type="GO" id="GO:1904047">
    <property type="term" value="F:S-adenosyl-L-methionine binding"/>
    <property type="evidence" value="ECO:0007669"/>
    <property type="project" value="TreeGrafter"/>
</dbReference>
<evidence type="ECO:0000313" key="10">
    <source>
        <dbReference type="Proteomes" id="UP000719917"/>
    </source>
</evidence>
<evidence type="ECO:0000256" key="7">
    <source>
        <dbReference type="PIRSR" id="PIRSR000398-1"/>
    </source>
</evidence>
<keyword evidence="4 8" id="KW-0808">Transferase</keyword>
<dbReference type="EMBL" id="JAAAMQ010000018">
    <property type="protein sequence ID" value="NBA12083.1"/>
    <property type="molecule type" value="Genomic_DNA"/>
</dbReference>
<dbReference type="InterPro" id="IPR023095">
    <property type="entry name" value="Ade_MeTrfase_dom_2"/>
</dbReference>
<dbReference type="GO" id="GO:0032259">
    <property type="term" value="P:methylation"/>
    <property type="evidence" value="ECO:0007669"/>
    <property type="project" value="UniProtKB-KW"/>
</dbReference>
<dbReference type="PANTHER" id="PTHR30481:SF3">
    <property type="entry name" value="DNA ADENINE METHYLASE"/>
    <property type="match status" value="1"/>
</dbReference>
<dbReference type="GO" id="GO:0043565">
    <property type="term" value="F:sequence-specific DNA binding"/>
    <property type="evidence" value="ECO:0007669"/>
    <property type="project" value="TreeGrafter"/>
</dbReference>
<dbReference type="Gene3D" id="1.10.1020.10">
    <property type="entry name" value="Adenine-specific Methyltransferase, Domain 2"/>
    <property type="match status" value="1"/>
</dbReference>
<dbReference type="Gene3D" id="3.40.50.150">
    <property type="entry name" value="Vaccinia Virus protein VP39"/>
    <property type="match status" value="1"/>
</dbReference>
<dbReference type="Proteomes" id="UP000719917">
    <property type="component" value="Unassembled WGS sequence"/>
</dbReference>
<evidence type="ECO:0000256" key="8">
    <source>
        <dbReference type="RuleBase" id="RU361257"/>
    </source>
</evidence>
<sequence>MRPFIKWVGGKRQLLPELAKYVPKNFGTYFEPFLGGGAFLLSLEPNKAVVNDFNPELANVWRVVRDQPEELLTKLVEHQAKNSKEYYLDLRLTDRDGRLEKMTEIERAARFTYMIKVGFNGLWRVNSKGQNNVPYGKYKNPKIADEATIHRVSEYLNNADIDILTGDFEKAVEKAQTGDFVYFDPPYIPASDTASFTGYAGGFGYDEQVRLRDLFKALKDRGVYVLLSNNDVPLLHELYEGIGVIETVEAHRFVAAKASSRAKVSEVLVRSWG</sequence>
<dbReference type="GO" id="GO:0009007">
    <property type="term" value="F:site-specific DNA-methyltransferase (adenine-specific) activity"/>
    <property type="evidence" value="ECO:0007669"/>
    <property type="project" value="UniProtKB-UniRule"/>
</dbReference>
<keyword evidence="5 8" id="KW-0949">S-adenosyl-L-methionine</keyword>
<evidence type="ECO:0000256" key="2">
    <source>
        <dbReference type="ARBA" id="ARBA00011900"/>
    </source>
</evidence>
<comment type="caution">
    <text evidence="9">The sequence shown here is derived from an EMBL/GenBank/DDBJ whole genome shotgun (WGS) entry which is preliminary data.</text>
</comment>
<dbReference type="PRINTS" id="PR00505">
    <property type="entry name" value="D12N6MTFRASE"/>
</dbReference>
<feature type="binding site" evidence="7">
    <location>
        <position position="11"/>
    </location>
    <ligand>
        <name>S-adenosyl-L-methionine</name>
        <dbReference type="ChEBI" id="CHEBI:59789"/>
    </ligand>
</feature>
<protein>
    <recommendedName>
        <fullName evidence="2 8">Site-specific DNA-methyltransferase (adenine-specific)</fullName>
        <ecNumber evidence="2 8">2.1.1.72</ecNumber>
    </recommendedName>
</protein>
<dbReference type="AlphaFoldDB" id="A0AAJ2Z005"/>
<dbReference type="InterPro" id="IPR012327">
    <property type="entry name" value="MeTrfase_D12"/>
</dbReference>
<dbReference type="PIRSF" id="PIRSF000398">
    <property type="entry name" value="M_m6A_EcoRV"/>
    <property type="match status" value="1"/>
</dbReference>
<keyword evidence="3 8" id="KW-0489">Methyltransferase</keyword>
<feature type="binding site" evidence="7">
    <location>
        <position position="7"/>
    </location>
    <ligand>
        <name>S-adenosyl-L-methionine</name>
        <dbReference type="ChEBI" id="CHEBI:59789"/>
    </ligand>
</feature>
<organism evidence="9 10">
    <name type="scientific">Weissella confusa</name>
    <name type="common">Lactobacillus confusus</name>
    <dbReference type="NCBI Taxonomy" id="1583"/>
    <lineage>
        <taxon>Bacteria</taxon>
        <taxon>Bacillati</taxon>
        <taxon>Bacillota</taxon>
        <taxon>Bacilli</taxon>
        <taxon>Lactobacillales</taxon>
        <taxon>Lactobacillaceae</taxon>
        <taxon>Weissella</taxon>
    </lineage>
</organism>
<reference evidence="9" key="1">
    <citation type="submission" date="2020-01" db="EMBL/GenBank/DDBJ databases">
        <title>First Reported Case and Whole Genome of Weissella confusa in an Equid.</title>
        <authorList>
            <person name="Little S.V."/>
            <person name="Lawhon S.D."/>
        </authorList>
    </citation>
    <scope>NUCLEOTIDE SEQUENCE</scope>
    <source>
        <strain evidence="9">718955</strain>
    </source>
</reference>
<dbReference type="SUPFAM" id="SSF53335">
    <property type="entry name" value="S-adenosyl-L-methionine-dependent methyltransferases"/>
    <property type="match status" value="1"/>
</dbReference>
<proteinExistence type="inferred from homology"/>
<dbReference type="EC" id="2.1.1.72" evidence="2 8"/>
<dbReference type="NCBIfam" id="TIGR00571">
    <property type="entry name" value="dam"/>
    <property type="match status" value="1"/>
</dbReference>
<dbReference type="RefSeq" id="WP_161691291.1">
    <property type="nucleotide sequence ID" value="NZ_JAAAMQ010000018.1"/>
</dbReference>
<dbReference type="InterPro" id="IPR012263">
    <property type="entry name" value="M_m6A_EcoRV"/>
</dbReference>
<evidence type="ECO:0000313" key="9">
    <source>
        <dbReference type="EMBL" id="NBA12083.1"/>
    </source>
</evidence>
<dbReference type="PROSITE" id="PS00092">
    <property type="entry name" value="N6_MTASE"/>
    <property type="match status" value="1"/>
</dbReference>
<evidence type="ECO:0000256" key="4">
    <source>
        <dbReference type="ARBA" id="ARBA00022679"/>
    </source>
</evidence>
<dbReference type="PANTHER" id="PTHR30481">
    <property type="entry name" value="DNA ADENINE METHYLASE"/>
    <property type="match status" value="1"/>
</dbReference>
<comment type="catalytic activity">
    <reaction evidence="6 8">
        <text>a 2'-deoxyadenosine in DNA + S-adenosyl-L-methionine = an N(6)-methyl-2'-deoxyadenosine in DNA + S-adenosyl-L-homocysteine + H(+)</text>
        <dbReference type="Rhea" id="RHEA:15197"/>
        <dbReference type="Rhea" id="RHEA-COMP:12418"/>
        <dbReference type="Rhea" id="RHEA-COMP:12419"/>
        <dbReference type="ChEBI" id="CHEBI:15378"/>
        <dbReference type="ChEBI" id="CHEBI:57856"/>
        <dbReference type="ChEBI" id="CHEBI:59789"/>
        <dbReference type="ChEBI" id="CHEBI:90615"/>
        <dbReference type="ChEBI" id="CHEBI:90616"/>
        <dbReference type="EC" id="2.1.1.72"/>
    </reaction>
</comment>
<dbReference type="InterPro" id="IPR002052">
    <property type="entry name" value="DNA_methylase_N6_adenine_CS"/>
</dbReference>
<feature type="binding site" evidence="7">
    <location>
        <position position="52"/>
    </location>
    <ligand>
        <name>S-adenosyl-L-methionine</name>
        <dbReference type="ChEBI" id="CHEBI:59789"/>
    </ligand>
</feature>
<dbReference type="InterPro" id="IPR029063">
    <property type="entry name" value="SAM-dependent_MTases_sf"/>
</dbReference>
<evidence type="ECO:0000256" key="6">
    <source>
        <dbReference type="ARBA" id="ARBA00047942"/>
    </source>
</evidence>
<dbReference type="Pfam" id="PF02086">
    <property type="entry name" value="MethyltransfD12"/>
    <property type="match status" value="1"/>
</dbReference>